<evidence type="ECO:0000313" key="1">
    <source>
        <dbReference type="EMBL" id="RSH80685.1"/>
    </source>
</evidence>
<gene>
    <name evidence="1" type="ORF">EHS25_007163</name>
</gene>
<dbReference type="EMBL" id="RSCD01000034">
    <property type="protein sequence ID" value="RSH80685.1"/>
    <property type="molecule type" value="Genomic_DNA"/>
</dbReference>
<evidence type="ECO:0000313" key="2">
    <source>
        <dbReference type="Proteomes" id="UP000279259"/>
    </source>
</evidence>
<comment type="caution">
    <text evidence="1">The sequence shown here is derived from an EMBL/GenBank/DDBJ whole genome shotgun (WGS) entry which is preliminary data.</text>
</comment>
<accession>A0A427XPC4</accession>
<dbReference type="AlphaFoldDB" id="A0A427XPC4"/>
<sequence length="169" mass="18531">MALLDSIGGTGVHQRHSSCGFASETLADLLRDIGAQNTKDAQPKPVPPFLADPGETPCLFAMQWLSSSPPSVTQMQQVWHHHTAQRGARPLGDTVELGKDTVSLHDLRTCCNWLALYVLALLLETPLKLVPPPGFFLLLLVDFIPVPVETSFYMTSNFPSMMPSYPLAF</sequence>
<organism evidence="1 2">
    <name type="scientific">Saitozyma podzolica</name>
    <dbReference type="NCBI Taxonomy" id="1890683"/>
    <lineage>
        <taxon>Eukaryota</taxon>
        <taxon>Fungi</taxon>
        <taxon>Dikarya</taxon>
        <taxon>Basidiomycota</taxon>
        <taxon>Agaricomycotina</taxon>
        <taxon>Tremellomycetes</taxon>
        <taxon>Tremellales</taxon>
        <taxon>Trimorphomycetaceae</taxon>
        <taxon>Saitozyma</taxon>
    </lineage>
</organism>
<proteinExistence type="predicted"/>
<name>A0A427XPC4_9TREE</name>
<keyword evidence="2" id="KW-1185">Reference proteome</keyword>
<protein>
    <submittedName>
        <fullName evidence="1">Uncharacterized protein</fullName>
    </submittedName>
</protein>
<dbReference type="Proteomes" id="UP000279259">
    <property type="component" value="Unassembled WGS sequence"/>
</dbReference>
<reference evidence="1 2" key="1">
    <citation type="submission" date="2018-11" db="EMBL/GenBank/DDBJ databases">
        <title>Genome sequence of Saitozyma podzolica DSM 27192.</title>
        <authorList>
            <person name="Aliyu H."/>
            <person name="Gorte O."/>
            <person name="Ochsenreither K."/>
        </authorList>
    </citation>
    <scope>NUCLEOTIDE SEQUENCE [LARGE SCALE GENOMIC DNA]</scope>
    <source>
        <strain evidence="1 2">DSM 27192</strain>
    </source>
</reference>